<evidence type="ECO:0000313" key="2">
    <source>
        <dbReference type="EMBL" id="KAK3282255.1"/>
    </source>
</evidence>
<dbReference type="AlphaFoldDB" id="A0AAE0GQF6"/>
<sequence>MAETVYVLVTIPVNNKENFIEQFNLRVAQVKQEPGCIEYGPAVDADAPFFGESLHKDDTVVTILEKWASIEDLNTHSNYMTSPECSYAGDIGPYVTGPMQIKVLKMK</sequence>
<dbReference type="Gene3D" id="3.30.70.100">
    <property type="match status" value="1"/>
</dbReference>
<evidence type="ECO:0000259" key="1">
    <source>
        <dbReference type="Pfam" id="PF03992"/>
    </source>
</evidence>
<dbReference type="InterPro" id="IPR011008">
    <property type="entry name" value="Dimeric_a/b-barrel"/>
</dbReference>
<proteinExistence type="predicted"/>
<dbReference type="SUPFAM" id="SSF54909">
    <property type="entry name" value="Dimeric alpha+beta barrel"/>
    <property type="match status" value="1"/>
</dbReference>
<comment type="caution">
    <text evidence="2">The sequence shown here is derived from an EMBL/GenBank/DDBJ whole genome shotgun (WGS) entry which is preliminary data.</text>
</comment>
<dbReference type="Proteomes" id="UP001190700">
    <property type="component" value="Unassembled WGS sequence"/>
</dbReference>
<gene>
    <name evidence="2" type="ORF">CYMTET_9999</name>
</gene>
<organism evidence="2 3">
    <name type="scientific">Cymbomonas tetramitiformis</name>
    <dbReference type="NCBI Taxonomy" id="36881"/>
    <lineage>
        <taxon>Eukaryota</taxon>
        <taxon>Viridiplantae</taxon>
        <taxon>Chlorophyta</taxon>
        <taxon>Pyramimonadophyceae</taxon>
        <taxon>Pyramimonadales</taxon>
        <taxon>Pyramimonadaceae</taxon>
        <taxon>Cymbomonas</taxon>
    </lineage>
</organism>
<protein>
    <recommendedName>
        <fullName evidence="1">ABM domain-containing protein</fullName>
    </recommendedName>
</protein>
<name>A0AAE0GQF6_9CHLO</name>
<evidence type="ECO:0000313" key="3">
    <source>
        <dbReference type="Proteomes" id="UP001190700"/>
    </source>
</evidence>
<reference evidence="2 3" key="1">
    <citation type="journal article" date="2015" name="Genome Biol. Evol.">
        <title>Comparative Genomics of a Bacterivorous Green Alga Reveals Evolutionary Causalities and Consequences of Phago-Mixotrophic Mode of Nutrition.</title>
        <authorList>
            <person name="Burns J.A."/>
            <person name="Paasch A."/>
            <person name="Narechania A."/>
            <person name="Kim E."/>
        </authorList>
    </citation>
    <scope>NUCLEOTIDE SEQUENCE [LARGE SCALE GENOMIC DNA]</scope>
    <source>
        <strain evidence="2 3">PLY_AMNH</strain>
    </source>
</reference>
<feature type="domain" description="ABM" evidence="1">
    <location>
        <begin position="8"/>
        <end position="78"/>
    </location>
</feature>
<dbReference type="EMBL" id="LGRX02003413">
    <property type="protein sequence ID" value="KAK3282255.1"/>
    <property type="molecule type" value="Genomic_DNA"/>
</dbReference>
<dbReference type="Pfam" id="PF03992">
    <property type="entry name" value="ABM"/>
    <property type="match status" value="1"/>
</dbReference>
<dbReference type="InterPro" id="IPR007138">
    <property type="entry name" value="ABM_dom"/>
</dbReference>
<keyword evidence="3" id="KW-1185">Reference proteome</keyword>
<accession>A0AAE0GQF6</accession>